<reference evidence="2" key="1">
    <citation type="submission" date="2022-11" db="UniProtKB">
        <authorList>
            <consortium name="WormBaseParasite"/>
        </authorList>
    </citation>
    <scope>IDENTIFICATION</scope>
</reference>
<dbReference type="WBParaSite" id="JU765_v2.g9597.t1">
    <property type="protein sequence ID" value="JU765_v2.g9597.t1"/>
    <property type="gene ID" value="JU765_v2.g9597"/>
</dbReference>
<sequence>MENSVKKWHKKYGDIMTLWIGNKSVITIHDSPTIYATFLKDGEAYTGRFLTDASAIARNGRNGVILVDGDLWREHRRFAIHVLRDF</sequence>
<organism evidence="1 2">
    <name type="scientific">Panagrolaimus sp. JU765</name>
    <dbReference type="NCBI Taxonomy" id="591449"/>
    <lineage>
        <taxon>Eukaryota</taxon>
        <taxon>Metazoa</taxon>
        <taxon>Ecdysozoa</taxon>
        <taxon>Nematoda</taxon>
        <taxon>Chromadorea</taxon>
        <taxon>Rhabditida</taxon>
        <taxon>Tylenchina</taxon>
        <taxon>Panagrolaimomorpha</taxon>
        <taxon>Panagrolaimoidea</taxon>
        <taxon>Panagrolaimidae</taxon>
        <taxon>Panagrolaimus</taxon>
    </lineage>
</organism>
<name>A0AC34RRR3_9BILA</name>
<proteinExistence type="predicted"/>
<protein>
    <submittedName>
        <fullName evidence="2">Cytochrome P450</fullName>
    </submittedName>
</protein>
<dbReference type="Proteomes" id="UP000887576">
    <property type="component" value="Unplaced"/>
</dbReference>
<evidence type="ECO:0000313" key="2">
    <source>
        <dbReference type="WBParaSite" id="JU765_v2.g9597.t1"/>
    </source>
</evidence>
<accession>A0AC34RRR3</accession>
<evidence type="ECO:0000313" key="1">
    <source>
        <dbReference type="Proteomes" id="UP000887576"/>
    </source>
</evidence>